<protein>
    <recommendedName>
        <fullName evidence="1">AB hydrolase-1 domain-containing protein</fullName>
    </recommendedName>
</protein>
<dbReference type="InterPro" id="IPR029058">
    <property type="entry name" value="AB_hydrolase_fold"/>
</dbReference>
<dbReference type="Pfam" id="PF12697">
    <property type="entry name" value="Abhydrolase_6"/>
    <property type="match status" value="1"/>
</dbReference>
<dbReference type="PANTHER" id="PTHR37017:SF11">
    <property type="entry name" value="ESTERASE_LIPASE_THIOESTERASE DOMAIN-CONTAINING PROTEIN"/>
    <property type="match status" value="1"/>
</dbReference>
<gene>
    <name evidence="2" type="ORF">BDV39DRAFT_215728</name>
</gene>
<sequence length="208" mass="22449">MATIVFVPGGWIAPEFYKPYLDADSDAVAKVIRPLVEDEGREFLLVMHSYAGMAGAAAATGGLATIVRVKQGKTCGVVGMVFIAAFLVPEGLSCATLQGGNLPAWTLLDRLLQDLPANVKPHSTLAFNSPQPTPAWAEEGYNGRLGFIVTLQDKAVSKEAQHLMISATQKDWIVKEMDCSHCAPFLNRIDDCIGLVQGLLREFQSKTT</sequence>
<reference evidence="3" key="1">
    <citation type="submission" date="2019-04" db="EMBL/GenBank/DDBJ databases">
        <title>Friends and foes A comparative genomics studyof 23 Aspergillus species from section Flavi.</title>
        <authorList>
            <consortium name="DOE Joint Genome Institute"/>
            <person name="Kjaerbolling I."/>
            <person name="Vesth T."/>
            <person name="Frisvad J.C."/>
            <person name="Nybo J.L."/>
            <person name="Theobald S."/>
            <person name="Kildgaard S."/>
            <person name="Isbrandt T."/>
            <person name="Kuo A."/>
            <person name="Sato A."/>
            <person name="Lyhne E.K."/>
            <person name="Kogle M.E."/>
            <person name="Wiebenga A."/>
            <person name="Kun R.S."/>
            <person name="Lubbers R.J."/>
            <person name="Makela M.R."/>
            <person name="Barry K."/>
            <person name="Chovatia M."/>
            <person name="Clum A."/>
            <person name="Daum C."/>
            <person name="Haridas S."/>
            <person name="He G."/>
            <person name="LaButti K."/>
            <person name="Lipzen A."/>
            <person name="Mondo S."/>
            <person name="Riley R."/>
            <person name="Salamov A."/>
            <person name="Simmons B.A."/>
            <person name="Magnuson J.K."/>
            <person name="Henrissat B."/>
            <person name="Mortensen U.H."/>
            <person name="Larsen T.O."/>
            <person name="Devries R.P."/>
            <person name="Grigoriev I.V."/>
            <person name="Machida M."/>
            <person name="Baker S.E."/>
            <person name="Andersen M.R."/>
        </authorList>
    </citation>
    <scope>NUCLEOTIDE SEQUENCE [LARGE SCALE GENOMIC DNA]</scope>
    <source>
        <strain evidence="3">CBS 130017</strain>
    </source>
</reference>
<evidence type="ECO:0000313" key="2">
    <source>
        <dbReference type="EMBL" id="KAE8332651.1"/>
    </source>
</evidence>
<evidence type="ECO:0000313" key="3">
    <source>
        <dbReference type="Proteomes" id="UP000325945"/>
    </source>
</evidence>
<evidence type="ECO:0000259" key="1">
    <source>
        <dbReference type="Pfam" id="PF12697"/>
    </source>
</evidence>
<dbReference type="EMBL" id="ML741764">
    <property type="protein sequence ID" value="KAE8332651.1"/>
    <property type="molecule type" value="Genomic_DNA"/>
</dbReference>
<dbReference type="PANTHER" id="PTHR37017">
    <property type="entry name" value="AB HYDROLASE-1 DOMAIN-CONTAINING PROTEIN-RELATED"/>
    <property type="match status" value="1"/>
</dbReference>
<dbReference type="SUPFAM" id="SSF53474">
    <property type="entry name" value="alpha/beta-Hydrolases"/>
    <property type="match status" value="1"/>
</dbReference>
<dbReference type="Proteomes" id="UP000325945">
    <property type="component" value="Unassembled WGS sequence"/>
</dbReference>
<dbReference type="InterPro" id="IPR000073">
    <property type="entry name" value="AB_hydrolase_1"/>
</dbReference>
<dbReference type="Gene3D" id="3.40.50.1820">
    <property type="entry name" value="alpha/beta hydrolase"/>
    <property type="match status" value="1"/>
</dbReference>
<name>A0A5N6XHD7_9EURO</name>
<accession>A0A5N6XHD7</accession>
<dbReference type="InterPro" id="IPR052897">
    <property type="entry name" value="Sec-Metab_Biosynth_Hydrolase"/>
</dbReference>
<keyword evidence="3" id="KW-1185">Reference proteome</keyword>
<dbReference type="AlphaFoldDB" id="A0A5N6XHD7"/>
<proteinExistence type="predicted"/>
<feature type="domain" description="AB hydrolase-1" evidence="1">
    <location>
        <begin position="25"/>
        <end position="187"/>
    </location>
</feature>
<organism evidence="2 3">
    <name type="scientific">Aspergillus sergii</name>
    <dbReference type="NCBI Taxonomy" id="1034303"/>
    <lineage>
        <taxon>Eukaryota</taxon>
        <taxon>Fungi</taxon>
        <taxon>Dikarya</taxon>
        <taxon>Ascomycota</taxon>
        <taxon>Pezizomycotina</taxon>
        <taxon>Eurotiomycetes</taxon>
        <taxon>Eurotiomycetidae</taxon>
        <taxon>Eurotiales</taxon>
        <taxon>Aspergillaceae</taxon>
        <taxon>Aspergillus</taxon>
        <taxon>Aspergillus subgen. Circumdati</taxon>
    </lineage>
</organism>